<dbReference type="EMBL" id="FONZ01000001">
    <property type="protein sequence ID" value="SFE83725.1"/>
    <property type="molecule type" value="Genomic_DNA"/>
</dbReference>
<accession>A0A1I2DT48</accession>
<name>A0A1I2DT48_9MICO</name>
<dbReference type="STRING" id="285351.SAMN04488035_0717"/>
<keyword evidence="1" id="KW-0472">Membrane</keyword>
<dbReference type="AlphaFoldDB" id="A0A1I2DT48"/>
<evidence type="ECO:0000313" key="3">
    <source>
        <dbReference type="Proteomes" id="UP000198520"/>
    </source>
</evidence>
<feature type="transmembrane region" description="Helical" evidence="1">
    <location>
        <begin position="17"/>
        <end position="38"/>
    </location>
</feature>
<proteinExistence type="predicted"/>
<keyword evidence="1" id="KW-0812">Transmembrane</keyword>
<gene>
    <name evidence="2" type="ORF">SAMN04488035_0717</name>
</gene>
<keyword evidence="1" id="KW-1133">Transmembrane helix</keyword>
<feature type="transmembrane region" description="Helical" evidence="1">
    <location>
        <begin position="50"/>
        <end position="71"/>
    </location>
</feature>
<evidence type="ECO:0000313" key="2">
    <source>
        <dbReference type="EMBL" id="SFE83725.1"/>
    </source>
</evidence>
<keyword evidence="3" id="KW-1185">Reference proteome</keyword>
<dbReference type="Proteomes" id="UP000198520">
    <property type="component" value="Unassembled WGS sequence"/>
</dbReference>
<sequence length="74" mass="7683">MSNPVERRQPRRSRPPLTLLGVGSLLIGAYFLLSQLQVGKFGAESDIGGGLLLLAGCSLAGLGAVTAIIGLKRH</sequence>
<reference evidence="3" key="1">
    <citation type="submission" date="2016-10" db="EMBL/GenBank/DDBJ databases">
        <authorList>
            <person name="Varghese N."/>
            <person name="Submissions S."/>
        </authorList>
    </citation>
    <scope>NUCLEOTIDE SEQUENCE [LARGE SCALE GENOMIC DNA]</scope>
    <source>
        <strain evidence="3">DSM 19083</strain>
    </source>
</reference>
<dbReference type="RefSeq" id="WP_093375092.1">
    <property type="nucleotide sequence ID" value="NZ_BNAN01000001.1"/>
</dbReference>
<evidence type="ECO:0000256" key="1">
    <source>
        <dbReference type="SAM" id="Phobius"/>
    </source>
</evidence>
<protein>
    <submittedName>
        <fullName evidence="2">Uncharacterized protein</fullName>
    </submittedName>
</protein>
<organism evidence="2 3">
    <name type="scientific">Flavimobilis marinus</name>
    <dbReference type="NCBI Taxonomy" id="285351"/>
    <lineage>
        <taxon>Bacteria</taxon>
        <taxon>Bacillati</taxon>
        <taxon>Actinomycetota</taxon>
        <taxon>Actinomycetes</taxon>
        <taxon>Micrococcales</taxon>
        <taxon>Jonesiaceae</taxon>
        <taxon>Flavimobilis</taxon>
    </lineage>
</organism>